<evidence type="ECO:0000313" key="1">
    <source>
        <dbReference type="EMBL" id="KAK8142823.1"/>
    </source>
</evidence>
<comment type="caution">
    <text evidence="1">The sequence shown here is derived from an EMBL/GenBank/DDBJ whole genome shotgun (WGS) entry which is preliminary data.</text>
</comment>
<gene>
    <name evidence="1" type="ORF">G3M48_008185</name>
</gene>
<dbReference type="AlphaFoldDB" id="A0AAW0RKV6"/>
<organism evidence="1 2">
    <name type="scientific">Beauveria asiatica</name>
    <dbReference type="NCBI Taxonomy" id="1069075"/>
    <lineage>
        <taxon>Eukaryota</taxon>
        <taxon>Fungi</taxon>
        <taxon>Dikarya</taxon>
        <taxon>Ascomycota</taxon>
        <taxon>Pezizomycotina</taxon>
        <taxon>Sordariomycetes</taxon>
        <taxon>Hypocreomycetidae</taxon>
        <taxon>Hypocreales</taxon>
        <taxon>Cordycipitaceae</taxon>
        <taxon>Beauveria</taxon>
    </lineage>
</organism>
<dbReference type="Proteomes" id="UP001397290">
    <property type="component" value="Unassembled WGS sequence"/>
</dbReference>
<proteinExistence type="predicted"/>
<accession>A0AAW0RKV6</accession>
<name>A0AAW0RKV6_9HYPO</name>
<keyword evidence="2" id="KW-1185">Reference proteome</keyword>
<dbReference type="EMBL" id="JAAHCF010000601">
    <property type="protein sequence ID" value="KAK8142823.1"/>
    <property type="molecule type" value="Genomic_DNA"/>
</dbReference>
<reference evidence="1 2" key="1">
    <citation type="submission" date="2020-02" db="EMBL/GenBank/DDBJ databases">
        <title>Comparative genomics of the hypocrealean fungal genus Beauvera.</title>
        <authorList>
            <person name="Showalter D.N."/>
            <person name="Bushley K.E."/>
            <person name="Rehner S.A."/>
        </authorList>
    </citation>
    <scope>NUCLEOTIDE SEQUENCE [LARGE SCALE GENOMIC DNA]</scope>
    <source>
        <strain evidence="1 2">ARSEF4384</strain>
    </source>
</reference>
<sequence>MASSARLECALQNGARGRAPAYILTLMRYAIALGVSDAAFQFAEALARGLRDVLIVLLEPLEYFQATTLAEGISASHTLKEIDQFLKQASNNKRNLSNTVVFDVRIFLTAQMRKRRSAQEFAVLEERSFDVFQQMVEELNPAVILTCQCATANAKNAFVRQMSSTFPPRPDLAYLQIHGRRVPLLKAFHPGVYKEEHIQRWAGSGRKKQEECRRILKALLGGTFWRTLHMDSNGDVVTGRQKDLLEQFRRLRCDRASFQPSRNR</sequence>
<evidence type="ECO:0000313" key="2">
    <source>
        <dbReference type="Proteomes" id="UP001397290"/>
    </source>
</evidence>
<protein>
    <submittedName>
        <fullName evidence="1">Uncharacterized protein</fullName>
    </submittedName>
</protein>